<feature type="compositionally biased region" description="Basic and acidic residues" evidence="12">
    <location>
        <begin position="87"/>
        <end position="101"/>
    </location>
</feature>
<comment type="similarity">
    <text evidence="3">Belongs to the RRM NELF-E family.</text>
</comment>
<evidence type="ECO:0000256" key="12">
    <source>
        <dbReference type="SAM" id="MobiDB-lite"/>
    </source>
</evidence>
<protein>
    <recommendedName>
        <fullName evidence="4">Negative elongation factor E</fullName>
    </recommendedName>
</protein>
<keyword evidence="7 11" id="KW-0694">RNA-binding</keyword>
<dbReference type="InterPro" id="IPR035979">
    <property type="entry name" value="RBD_domain_sf"/>
</dbReference>
<evidence type="ECO:0000256" key="5">
    <source>
        <dbReference type="ARBA" id="ARBA00022454"/>
    </source>
</evidence>
<evidence type="ECO:0000256" key="9">
    <source>
        <dbReference type="ARBA" id="ARBA00023163"/>
    </source>
</evidence>
<dbReference type="GO" id="GO:0005694">
    <property type="term" value="C:chromosome"/>
    <property type="evidence" value="ECO:0007669"/>
    <property type="project" value="UniProtKB-SubCell"/>
</dbReference>
<dbReference type="Pfam" id="PF00076">
    <property type="entry name" value="RRM_1"/>
    <property type="match status" value="1"/>
</dbReference>
<dbReference type="PANTHER" id="PTHR17250:SF0">
    <property type="entry name" value="NEGATIVE ELONGATION FACTOR E"/>
    <property type="match status" value="1"/>
</dbReference>
<feature type="region of interest" description="Disordered" evidence="12">
    <location>
        <begin position="140"/>
        <end position="162"/>
    </location>
</feature>
<evidence type="ECO:0000256" key="10">
    <source>
        <dbReference type="ARBA" id="ARBA00023242"/>
    </source>
</evidence>
<feature type="region of interest" description="Disordered" evidence="12">
    <location>
        <begin position="34"/>
        <end position="63"/>
    </location>
</feature>
<keyword evidence="15" id="KW-1185">Reference proteome</keyword>
<evidence type="ECO:0000256" key="8">
    <source>
        <dbReference type="ARBA" id="ARBA00023015"/>
    </source>
</evidence>
<dbReference type="AlphaFoldDB" id="A0AAV2H156"/>
<gene>
    <name evidence="14" type="ORF">GSLYS_00000699001</name>
</gene>
<dbReference type="GO" id="GO:0003723">
    <property type="term" value="F:RNA binding"/>
    <property type="evidence" value="ECO:0007669"/>
    <property type="project" value="UniProtKB-UniRule"/>
</dbReference>
<evidence type="ECO:0000256" key="4">
    <source>
        <dbReference type="ARBA" id="ARBA00014464"/>
    </source>
</evidence>
<feature type="compositionally biased region" description="Basic and acidic residues" evidence="12">
    <location>
        <begin position="144"/>
        <end position="158"/>
    </location>
</feature>
<evidence type="ECO:0000256" key="7">
    <source>
        <dbReference type="ARBA" id="ARBA00022884"/>
    </source>
</evidence>
<dbReference type="SUPFAM" id="SSF54928">
    <property type="entry name" value="RNA-binding domain, RBD"/>
    <property type="match status" value="1"/>
</dbReference>
<evidence type="ECO:0000313" key="15">
    <source>
        <dbReference type="Proteomes" id="UP001497497"/>
    </source>
</evidence>
<keyword evidence="8" id="KW-0805">Transcription regulation</keyword>
<evidence type="ECO:0000259" key="13">
    <source>
        <dbReference type="PROSITE" id="PS50102"/>
    </source>
</evidence>
<feature type="region of interest" description="Disordered" evidence="12">
    <location>
        <begin position="115"/>
        <end position="134"/>
    </location>
</feature>
<dbReference type="GO" id="GO:0032021">
    <property type="term" value="C:NELF complex"/>
    <property type="evidence" value="ECO:0007669"/>
    <property type="project" value="InterPro"/>
</dbReference>
<reference evidence="14 15" key="1">
    <citation type="submission" date="2024-04" db="EMBL/GenBank/DDBJ databases">
        <authorList>
            <consortium name="Genoscope - CEA"/>
            <person name="William W."/>
        </authorList>
    </citation>
    <scope>NUCLEOTIDE SEQUENCE [LARGE SCALE GENOMIC DNA]</scope>
</reference>
<dbReference type="Gene3D" id="3.30.70.330">
    <property type="match status" value="1"/>
</dbReference>
<dbReference type="PROSITE" id="PS50102">
    <property type="entry name" value="RRM"/>
    <property type="match status" value="1"/>
</dbReference>
<dbReference type="GO" id="GO:0034244">
    <property type="term" value="P:negative regulation of transcription elongation by RNA polymerase II"/>
    <property type="evidence" value="ECO:0007669"/>
    <property type="project" value="TreeGrafter"/>
</dbReference>
<evidence type="ECO:0000256" key="11">
    <source>
        <dbReference type="PROSITE-ProRule" id="PRU00176"/>
    </source>
</evidence>
<evidence type="ECO:0000256" key="6">
    <source>
        <dbReference type="ARBA" id="ARBA00022491"/>
    </source>
</evidence>
<dbReference type="Proteomes" id="UP001497497">
    <property type="component" value="Unassembled WGS sequence"/>
</dbReference>
<dbReference type="InterPro" id="IPR012677">
    <property type="entry name" value="Nucleotide-bd_a/b_plait_sf"/>
</dbReference>
<sequence length="276" mass="30809">MHFPTAFTEEEEILKQTLAKLKKKKKQLQYLKSAALSQEKETSLNKTANKPVPAPSIDSADKATEQAKKLVQSGAIKVQSQKEKFGFKRSKNFEKKKDNEKPPGPVGFQPFMAFTGDEEEEKAPPSKRVKGLNESFVSAGFGKRSYDRPERDHREPPKKGPTVYVHGEGITEDMLKKSFSNFGEILNINMEPEKNSAFVTFQSVDMAQQAITGLNGSKLNNSLLRVEMARRQPVFDATAEDSSSSKWASIAANNSQKGTPHKDNRAVVTYDESDMF</sequence>
<dbReference type="SMART" id="SM00360">
    <property type="entry name" value="RRM"/>
    <property type="match status" value="1"/>
</dbReference>
<dbReference type="PANTHER" id="PTHR17250">
    <property type="entry name" value="NEGATIVE ELONGATION FACTOR E"/>
    <property type="match status" value="1"/>
</dbReference>
<feature type="domain" description="RRM" evidence="13">
    <location>
        <begin position="161"/>
        <end position="231"/>
    </location>
</feature>
<keyword evidence="10" id="KW-0539">Nucleus</keyword>
<evidence type="ECO:0000256" key="3">
    <source>
        <dbReference type="ARBA" id="ARBA00006120"/>
    </source>
</evidence>
<dbReference type="InterPro" id="IPR000504">
    <property type="entry name" value="RRM_dom"/>
</dbReference>
<organism evidence="14 15">
    <name type="scientific">Lymnaea stagnalis</name>
    <name type="common">Great pond snail</name>
    <name type="synonym">Helix stagnalis</name>
    <dbReference type="NCBI Taxonomy" id="6523"/>
    <lineage>
        <taxon>Eukaryota</taxon>
        <taxon>Metazoa</taxon>
        <taxon>Spiralia</taxon>
        <taxon>Lophotrochozoa</taxon>
        <taxon>Mollusca</taxon>
        <taxon>Gastropoda</taxon>
        <taxon>Heterobranchia</taxon>
        <taxon>Euthyneura</taxon>
        <taxon>Panpulmonata</taxon>
        <taxon>Hygrophila</taxon>
        <taxon>Lymnaeoidea</taxon>
        <taxon>Lymnaeidae</taxon>
        <taxon>Lymnaea</taxon>
    </lineage>
</organism>
<keyword evidence="5" id="KW-0158">Chromosome</keyword>
<accession>A0AAV2H156</accession>
<proteinExistence type="inferred from homology"/>
<dbReference type="InterPro" id="IPR033102">
    <property type="entry name" value="NELFE"/>
</dbReference>
<feature type="region of interest" description="Disordered" evidence="12">
    <location>
        <begin position="87"/>
        <end position="109"/>
    </location>
</feature>
<evidence type="ECO:0000256" key="1">
    <source>
        <dbReference type="ARBA" id="ARBA00004123"/>
    </source>
</evidence>
<evidence type="ECO:0000313" key="14">
    <source>
        <dbReference type="EMBL" id="CAL1526522.1"/>
    </source>
</evidence>
<dbReference type="EMBL" id="CAXITT010000006">
    <property type="protein sequence ID" value="CAL1526522.1"/>
    <property type="molecule type" value="Genomic_DNA"/>
</dbReference>
<comment type="caution">
    <text evidence="14">The sequence shown here is derived from an EMBL/GenBank/DDBJ whole genome shotgun (WGS) entry which is preliminary data.</text>
</comment>
<keyword evidence="6" id="KW-0678">Repressor</keyword>
<keyword evidence="9" id="KW-0804">Transcription</keyword>
<name>A0AAV2H156_LYMST</name>
<evidence type="ECO:0000256" key="2">
    <source>
        <dbReference type="ARBA" id="ARBA00004286"/>
    </source>
</evidence>
<comment type="subcellular location">
    <subcellularLocation>
        <location evidence="2">Chromosome</location>
    </subcellularLocation>
    <subcellularLocation>
        <location evidence="1">Nucleus</location>
    </subcellularLocation>
</comment>